<dbReference type="GO" id="GO:0005634">
    <property type="term" value="C:nucleus"/>
    <property type="evidence" value="ECO:0007669"/>
    <property type="project" value="TreeGrafter"/>
</dbReference>
<feature type="compositionally biased region" description="Polar residues" evidence="1">
    <location>
        <begin position="432"/>
        <end position="444"/>
    </location>
</feature>
<dbReference type="Pfam" id="PF10263">
    <property type="entry name" value="SprT-like"/>
    <property type="match status" value="1"/>
</dbReference>
<dbReference type="SMART" id="SM00731">
    <property type="entry name" value="SprT"/>
    <property type="match status" value="1"/>
</dbReference>
<comment type="caution">
    <text evidence="3">The sequence shown here is derived from an EMBL/GenBank/DDBJ whole genome shotgun (WGS) entry which is preliminary data.</text>
</comment>
<name>A0A1Y2A0I8_9PLEO</name>
<feature type="region of interest" description="Disordered" evidence="1">
    <location>
        <begin position="138"/>
        <end position="260"/>
    </location>
</feature>
<evidence type="ECO:0000259" key="2">
    <source>
        <dbReference type="SMART" id="SM00731"/>
    </source>
</evidence>
<dbReference type="Pfam" id="PF17283">
    <property type="entry name" value="Zn_ribbon_SprT"/>
    <property type="match status" value="1"/>
</dbReference>
<keyword evidence="4" id="KW-1185">Reference proteome</keyword>
<feature type="compositionally biased region" description="Basic and acidic residues" evidence="1">
    <location>
        <begin position="214"/>
        <end position="229"/>
    </location>
</feature>
<feature type="domain" description="SprT-like" evidence="2">
    <location>
        <begin position="469"/>
        <end position="639"/>
    </location>
</feature>
<dbReference type="PANTHER" id="PTHR23099:SF0">
    <property type="entry name" value="GERM CELL NUCLEAR ACIDIC PROTEIN"/>
    <property type="match status" value="1"/>
</dbReference>
<feature type="region of interest" description="Disordered" evidence="1">
    <location>
        <begin position="414"/>
        <end position="444"/>
    </location>
</feature>
<dbReference type="Proteomes" id="UP000193144">
    <property type="component" value="Unassembled WGS sequence"/>
</dbReference>
<dbReference type="EMBL" id="MCFA01000022">
    <property type="protein sequence ID" value="ORY15827.1"/>
    <property type="molecule type" value="Genomic_DNA"/>
</dbReference>
<feature type="compositionally biased region" description="Basic and acidic residues" evidence="1">
    <location>
        <begin position="154"/>
        <end position="173"/>
    </location>
</feature>
<dbReference type="OrthoDB" id="20772at2759"/>
<feature type="region of interest" description="Disordered" evidence="1">
    <location>
        <begin position="1"/>
        <end position="44"/>
    </location>
</feature>
<dbReference type="InterPro" id="IPR006640">
    <property type="entry name" value="SprT-like_domain"/>
</dbReference>
<dbReference type="GO" id="GO:0006950">
    <property type="term" value="P:response to stress"/>
    <property type="evidence" value="ECO:0007669"/>
    <property type="project" value="UniProtKB-ARBA"/>
</dbReference>
<accession>A0A1Y2A0I8</accession>
<organism evidence="3 4">
    <name type="scientific">Clohesyomyces aquaticus</name>
    <dbReference type="NCBI Taxonomy" id="1231657"/>
    <lineage>
        <taxon>Eukaryota</taxon>
        <taxon>Fungi</taxon>
        <taxon>Dikarya</taxon>
        <taxon>Ascomycota</taxon>
        <taxon>Pezizomycotina</taxon>
        <taxon>Dothideomycetes</taxon>
        <taxon>Pleosporomycetidae</taxon>
        <taxon>Pleosporales</taxon>
        <taxon>Lindgomycetaceae</taxon>
        <taxon>Clohesyomyces</taxon>
    </lineage>
</organism>
<feature type="compositionally biased region" description="Acidic residues" evidence="1">
    <location>
        <begin position="174"/>
        <end position="188"/>
    </location>
</feature>
<dbReference type="InterPro" id="IPR035240">
    <property type="entry name" value="SprT_Zn_ribbon"/>
</dbReference>
<gene>
    <name evidence="3" type="ORF">BCR34DRAFT_584771</name>
</gene>
<reference evidence="3 4" key="1">
    <citation type="submission" date="2016-07" db="EMBL/GenBank/DDBJ databases">
        <title>Pervasive Adenine N6-methylation of Active Genes in Fungi.</title>
        <authorList>
            <consortium name="DOE Joint Genome Institute"/>
            <person name="Mondo S.J."/>
            <person name="Dannebaum R.O."/>
            <person name="Kuo R.C."/>
            <person name="Labutti K."/>
            <person name="Haridas S."/>
            <person name="Kuo A."/>
            <person name="Salamov A."/>
            <person name="Ahrendt S.R."/>
            <person name="Lipzen A."/>
            <person name="Sullivan W."/>
            <person name="Andreopoulos W.B."/>
            <person name="Clum A."/>
            <person name="Lindquist E."/>
            <person name="Daum C."/>
            <person name="Ramamoorthy G.K."/>
            <person name="Gryganskyi A."/>
            <person name="Culley D."/>
            <person name="Magnuson J.K."/>
            <person name="James T.Y."/>
            <person name="O'Malley M.A."/>
            <person name="Stajich J.E."/>
            <person name="Spatafora J.W."/>
            <person name="Visel A."/>
            <person name="Grigoriev I.V."/>
        </authorList>
    </citation>
    <scope>NUCLEOTIDE SEQUENCE [LARGE SCALE GENOMIC DNA]</scope>
    <source>
        <strain evidence="3 4">CBS 115471</strain>
    </source>
</reference>
<protein>
    <submittedName>
        <fullName evidence="3">SprT-like family-domain-containing protein</fullName>
    </submittedName>
</protein>
<feature type="compositionally biased region" description="Polar residues" evidence="1">
    <location>
        <begin position="301"/>
        <end position="314"/>
    </location>
</feature>
<feature type="compositionally biased region" description="Basic and acidic residues" evidence="1">
    <location>
        <begin position="31"/>
        <end position="44"/>
    </location>
</feature>
<feature type="compositionally biased region" description="Polar residues" evidence="1">
    <location>
        <begin position="234"/>
        <end position="244"/>
    </location>
</feature>
<sequence>MARLRKSSPSDLPVLTPATTQRSTRTSPRKTLRESPSKRELRYNFEDNDSSFLVPKAPVGDRPKKQRVLRTVASNSRLLRKLSDESLATPEKPLRRRNRNENVPYLYSKELVRALVKRPESRQGKTIPVVAEPVEVQPVMGVGEEEEGQSILCGDKENTISEEKEEQKAVVVEEKEDDNDDDDEDEERIIDPRNRRRRLQAQIVESESESDSETENRDKKKEPVTEMRCRSGSLKAQAQPSEPASSIGMPPPVMSTRPAFRKGNSTIANWAQQVIDLTSSPPGAPLSVEIPPPNRTGPTVLPSSRPTSSYSNNGAAILQYSPTPKKLRSPRKALPISRPNTPPLPPASPSKLVSPSKKKNRIPELPDLRPSIDAFWSAEVVNNLNDQISPAKPLISPRKQKWLKELTEPVEILFDDDASFPSPPTSPRKKSQSPTKNDAQAGSSTVAAIRAQRKAFASTKHALAESFLTELDSTITGGKISELSRLTGGIKLVWSKTLKTTAGRANWRRETFRLRTGPELTDVCPEVRHHCSIELAEKVIDDEERLYNVLAHEYCHLTTFMVSNQRNNPHGAEFKTWARKVSDEFKHLGVEVTTKHSYKIEYKYVWECVQCGYEFKRHSKSIDQMRHSCGRCKGKLIQTKPTPRGNANGKKPGEKSEYHVFVKENFSRVKKELEEKGLDAQMGKVMGALGEQYRERREAQKKKVEESVDEVELAFEALGLEDKDV</sequence>
<evidence type="ECO:0000313" key="3">
    <source>
        <dbReference type="EMBL" id="ORY15827.1"/>
    </source>
</evidence>
<dbReference type="PANTHER" id="PTHR23099">
    <property type="entry name" value="TRANSCRIPTIONAL REGULATOR"/>
    <property type="match status" value="1"/>
</dbReference>
<proteinExistence type="predicted"/>
<evidence type="ECO:0000256" key="1">
    <source>
        <dbReference type="SAM" id="MobiDB-lite"/>
    </source>
</evidence>
<feature type="compositionally biased region" description="Polar residues" evidence="1">
    <location>
        <begin position="17"/>
        <end position="26"/>
    </location>
</feature>
<feature type="region of interest" description="Disordered" evidence="1">
    <location>
        <begin position="280"/>
        <end position="365"/>
    </location>
</feature>
<evidence type="ECO:0000313" key="4">
    <source>
        <dbReference type="Proteomes" id="UP000193144"/>
    </source>
</evidence>
<dbReference type="STRING" id="1231657.A0A1Y2A0I8"/>
<dbReference type="AlphaFoldDB" id="A0A1Y2A0I8"/>